<name>A0AA43IVQ1_PSESX</name>
<evidence type="ECO:0000313" key="1">
    <source>
        <dbReference type="EMBL" id="MDH4622130.1"/>
    </source>
</evidence>
<proteinExistence type="predicted"/>
<dbReference type="Proteomes" id="UP001162155">
    <property type="component" value="Unassembled WGS sequence"/>
</dbReference>
<gene>
    <name evidence="1" type="ORF">JW322_10180</name>
</gene>
<dbReference type="AlphaFoldDB" id="A0AA43IVQ1"/>
<reference evidence="1" key="1">
    <citation type="submission" date="2021-02" db="EMBL/GenBank/DDBJ databases">
        <title>Genome analysis of blister spot of apple pathogen from New York area.</title>
        <authorList>
            <person name="Kandel P."/>
            <person name="Hockett K.L."/>
            <person name="Santander R."/>
            <person name="Acimovic S."/>
        </authorList>
    </citation>
    <scope>NUCLEOTIDE SEQUENCE</scope>
    <source>
        <strain evidence="1">PSP1</strain>
    </source>
</reference>
<organism evidence="1 2">
    <name type="scientific">Pseudomonas syringae pv. papulans</name>
    <dbReference type="NCBI Taxonomy" id="83963"/>
    <lineage>
        <taxon>Bacteria</taxon>
        <taxon>Pseudomonadati</taxon>
        <taxon>Pseudomonadota</taxon>
        <taxon>Gammaproteobacteria</taxon>
        <taxon>Pseudomonadales</taxon>
        <taxon>Pseudomonadaceae</taxon>
        <taxon>Pseudomonas</taxon>
        <taxon>Pseudomonas syringae</taxon>
    </lineage>
</organism>
<comment type="caution">
    <text evidence="1">The sequence shown here is derived from an EMBL/GenBank/DDBJ whole genome shotgun (WGS) entry which is preliminary data.</text>
</comment>
<accession>A0AA43IVQ1</accession>
<evidence type="ECO:0000313" key="2">
    <source>
        <dbReference type="Proteomes" id="UP001162155"/>
    </source>
</evidence>
<protein>
    <submittedName>
        <fullName evidence="1">Uncharacterized protein</fullName>
    </submittedName>
</protein>
<dbReference type="EMBL" id="JAFFRZ010000001">
    <property type="protein sequence ID" value="MDH4622130.1"/>
    <property type="molecule type" value="Genomic_DNA"/>
</dbReference>
<dbReference type="RefSeq" id="WP_057456642.1">
    <property type="nucleotide sequence ID" value="NZ_JAFFRY010000033.1"/>
</dbReference>
<sequence>MTDVPLDDEEIQKRRAAFVDVVALKAYNQNERQRNLEALRLSYASLSEEERLIIDENFADVYDKITVQFGKSKRYRLNK</sequence>